<keyword evidence="2" id="KW-1185">Reference proteome</keyword>
<sequence length="119" mass="13550">MASKSRRTLPCFLALHRKEHCFGYFGTEKNNKEPSFAKKTLYECRSCTNPETKMIVEVAEDRSDDPKSHLYVSDRLAFCNGMSGGEELILEEVISTTLCTRISIEPATINDYEILVCYI</sequence>
<accession>A0A4U5NDW1</accession>
<reference evidence="1 2" key="1">
    <citation type="journal article" date="2015" name="Genome Biol.">
        <title>Comparative genomics of Steinernema reveals deeply conserved gene regulatory networks.</title>
        <authorList>
            <person name="Dillman A.R."/>
            <person name="Macchietto M."/>
            <person name="Porter C.F."/>
            <person name="Rogers A."/>
            <person name="Williams B."/>
            <person name="Antoshechkin I."/>
            <person name="Lee M.M."/>
            <person name="Goodwin Z."/>
            <person name="Lu X."/>
            <person name="Lewis E.E."/>
            <person name="Goodrich-Blair H."/>
            <person name="Stock S.P."/>
            <person name="Adams B.J."/>
            <person name="Sternberg P.W."/>
            <person name="Mortazavi A."/>
        </authorList>
    </citation>
    <scope>NUCLEOTIDE SEQUENCE [LARGE SCALE GENOMIC DNA]</scope>
    <source>
        <strain evidence="1 2">ALL</strain>
    </source>
</reference>
<evidence type="ECO:0000313" key="1">
    <source>
        <dbReference type="EMBL" id="TKR81058.1"/>
    </source>
</evidence>
<comment type="caution">
    <text evidence="1">The sequence shown here is derived from an EMBL/GenBank/DDBJ whole genome shotgun (WGS) entry which is preliminary data.</text>
</comment>
<reference evidence="1 2" key="2">
    <citation type="journal article" date="2019" name="G3 (Bethesda)">
        <title>Hybrid Assembly of the Genome of the Entomopathogenic Nematode Steinernema carpocapsae Identifies the X-Chromosome.</title>
        <authorList>
            <person name="Serra L."/>
            <person name="Macchietto M."/>
            <person name="Macias-Munoz A."/>
            <person name="McGill C.J."/>
            <person name="Rodriguez I.M."/>
            <person name="Rodriguez B."/>
            <person name="Murad R."/>
            <person name="Mortazavi A."/>
        </authorList>
    </citation>
    <scope>NUCLEOTIDE SEQUENCE [LARGE SCALE GENOMIC DNA]</scope>
    <source>
        <strain evidence="1 2">ALL</strain>
    </source>
</reference>
<proteinExistence type="predicted"/>
<evidence type="ECO:0000313" key="2">
    <source>
        <dbReference type="Proteomes" id="UP000298663"/>
    </source>
</evidence>
<dbReference type="EMBL" id="AZBU02000004">
    <property type="protein sequence ID" value="TKR81058.1"/>
    <property type="molecule type" value="Genomic_DNA"/>
</dbReference>
<organism evidence="1 2">
    <name type="scientific">Steinernema carpocapsae</name>
    <name type="common">Entomopathogenic nematode</name>
    <dbReference type="NCBI Taxonomy" id="34508"/>
    <lineage>
        <taxon>Eukaryota</taxon>
        <taxon>Metazoa</taxon>
        <taxon>Ecdysozoa</taxon>
        <taxon>Nematoda</taxon>
        <taxon>Chromadorea</taxon>
        <taxon>Rhabditida</taxon>
        <taxon>Tylenchina</taxon>
        <taxon>Panagrolaimomorpha</taxon>
        <taxon>Strongyloidoidea</taxon>
        <taxon>Steinernematidae</taxon>
        <taxon>Steinernema</taxon>
    </lineage>
</organism>
<gene>
    <name evidence="1" type="ORF">L596_014997</name>
</gene>
<dbReference type="Proteomes" id="UP000298663">
    <property type="component" value="Unassembled WGS sequence"/>
</dbReference>
<protein>
    <submittedName>
        <fullName evidence="1">Uncharacterized protein</fullName>
    </submittedName>
</protein>
<name>A0A4U5NDW1_STECR</name>
<dbReference type="AlphaFoldDB" id="A0A4U5NDW1"/>
<dbReference type="OrthoDB" id="2187at2759"/>